<keyword evidence="1" id="KW-0472">Membrane</keyword>
<keyword evidence="1" id="KW-0812">Transmembrane</keyword>
<keyword evidence="1" id="KW-1133">Transmembrane helix</keyword>
<dbReference type="Proteomes" id="UP001595969">
    <property type="component" value="Unassembled WGS sequence"/>
</dbReference>
<organism evidence="2 3">
    <name type="scientific">Enterococcus lemanii</name>
    <dbReference type="NCBI Taxonomy" id="1159752"/>
    <lineage>
        <taxon>Bacteria</taxon>
        <taxon>Bacillati</taxon>
        <taxon>Bacillota</taxon>
        <taxon>Bacilli</taxon>
        <taxon>Lactobacillales</taxon>
        <taxon>Enterococcaceae</taxon>
        <taxon>Enterococcus</taxon>
    </lineage>
</organism>
<evidence type="ECO:0000313" key="3">
    <source>
        <dbReference type="Proteomes" id="UP001595969"/>
    </source>
</evidence>
<sequence>MIIELLTGLIFGLVDLLLSVVPSVEINFSMPDTTFFREMLGLADYFFPVGTMIACISVIISVQNINFILKIFNFIYKKIPFI</sequence>
<keyword evidence="3" id="KW-1185">Reference proteome</keyword>
<evidence type="ECO:0000313" key="2">
    <source>
        <dbReference type="EMBL" id="MFC4720046.1"/>
    </source>
</evidence>
<gene>
    <name evidence="2" type="ORF">ACFO5I_09940</name>
</gene>
<name>A0ABV9MVK6_9ENTE</name>
<evidence type="ECO:0008006" key="4">
    <source>
        <dbReference type="Google" id="ProtNLM"/>
    </source>
</evidence>
<feature type="transmembrane region" description="Helical" evidence="1">
    <location>
        <begin position="47"/>
        <end position="69"/>
    </location>
</feature>
<reference evidence="3" key="1">
    <citation type="journal article" date="2019" name="Int. J. Syst. Evol. Microbiol.">
        <title>The Global Catalogue of Microorganisms (GCM) 10K type strain sequencing project: providing services to taxonomists for standard genome sequencing and annotation.</title>
        <authorList>
            <consortium name="The Broad Institute Genomics Platform"/>
            <consortium name="The Broad Institute Genome Sequencing Center for Infectious Disease"/>
            <person name="Wu L."/>
            <person name="Ma J."/>
        </authorList>
    </citation>
    <scope>NUCLEOTIDE SEQUENCE [LARGE SCALE GENOMIC DNA]</scope>
    <source>
        <strain evidence="3">CGMCC 1.19032</strain>
    </source>
</reference>
<proteinExistence type="predicted"/>
<accession>A0ABV9MVK6</accession>
<evidence type="ECO:0000256" key="1">
    <source>
        <dbReference type="SAM" id="Phobius"/>
    </source>
</evidence>
<dbReference type="EMBL" id="JBHSGS010000054">
    <property type="protein sequence ID" value="MFC4720046.1"/>
    <property type="molecule type" value="Genomic_DNA"/>
</dbReference>
<dbReference type="RefSeq" id="WP_204654452.1">
    <property type="nucleotide sequence ID" value="NZ_JAFBFD010000028.1"/>
</dbReference>
<comment type="caution">
    <text evidence="2">The sequence shown here is derived from an EMBL/GenBank/DDBJ whole genome shotgun (WGS) entry which is preliminary data.</text>
</comment>
<protein>
    <recommendedName>
        <fullName evidence="4">DUF4321 domain-containing protein</fullName>
    </recommendedName>
</protein>